<gene>
    <name evidence="3" type="ORF">AOQ84DRAFT_295130</name>
</gene>
<dbReference type="CDD" id="cd04301">
    <property type="entry name" value="NAT_SF"/>
    <property type="match status" value="1"/>
</dbReference>
<dbReference type="PANTHER" id="PTHR42791">
    <property type="entry name" value="GNAT FAMILY ACETYLTRANSFERASE"/>
    <property type="match status" value="1"/>
</dbReference>
<sequence>MAVTSASIVHPWPRSPALDPLQISIRQGSIVDLDAMLDIGLAAFPLDPQWDYRFPHRWTYPRDTRKFTRMRYREFLEGGNGRWVVLFAECIDPENPLRLKIMAFSVWEIINISNQMFQRAAQDNQTPPPESQHDQSRRDGDPRRMRAWTDTLASSRRVLFDRYYGTRHFQLQILATHPEHQRRGAGSSLCRWGMQLAKERNMAISVFASPMGKQLYRHLGFHSLASVTIKVQEEDDYVILEAMAYIPHYTQRPQGEVC</sequence>
<reference evidence="3 4" key="1">
    <citation type="journal article" date="2016" name="Nat. Commun.">
        <title>Ectomycorrhizal ecology is imprinted in the genome of the dominant symbiotic fungus Cenococcum geophilum.</title>
        <authorList>
            <consortium name="DOE Joint Genome Institute"/>
            <person name="Peter M."/>
            <person name="Kohler A."/>
            <person name="Ohm R.A."/>
            <person name="Kuo A."/>
            <person name="Krutzmann J."/>
            <person name="Morin E."/>
            <person name="Arend M."/>
            <person name="Barry K.W."/>
            <person name="Binder M."/>
            <person name="Choi C."/>
            <person name="Clum A."/>
            <person name="Copeland A."/>
            <person name="Grisel N."/>
            <person name="Haridas S."/>
            <person name="Kipfer T."/>
            <person name="LaButti K."/>
            <person name="Lindquist E."/>
            <person name="Lipzen A."/>
            <person name="Maire R."/>
            <person name="Meier B."/>
            <person name="Mihaltcheva S."/>
            <person name="Molinier V."/>
            <person name="Murat C."/>
            <person name="Poggeler S."/>
            <person name="Quandt C.A."/>
            <person name="Sperisen C."/>
            <person name="Tritt A."/>
            <person name="Tisserant E."/>
            <person name="Crous P.W."/>
            <person name="Henrissat B."/>
            <person name="Nehls U."/>
            <person name="Egli S."/>
            <person name="Spatafora J.W."/>
            <person name="Grigoriev I.V."/>
            <person name="Martin F.M."/>
        </authorList>
    </citation>
    <scope>NUCLEOTIDE SEQUENCE [LARGE SCALE GENOMIC DNA]</scope>
    <source>
        <strain evidence="3 4">CBS 207.34</strain>
    </source>
</reference>
<proteinExistence type="predicted"/>
<feature type="region of interest" description="Disordered" evidence="1">
    <location>
        <begin position="119"/>
        <end position="146"/>
    </location>
</feature>
<evidence type="ECO:0000313" key="4">
    <source>
        <dbReference type="Proteomes" id="UP000250140"/>
    </source>
</evidence>
<keyword evidence="4" id="KW-1185">Reference proteome</keyword>
<name>A0A8E2JRY5_9PEZI</name>
<dbReference type="GO" id="GO:0016747">
    <property type="term" value="F:acyltransferase activity, transferring groups other than amino-acyl groups"/>
    <property type="evidence" value="ECO:0007669"/>
    <property type="project" value="InterPro"/>
</dbReference>
<dbReference type="InterPro" id="IPR052523">
    <property type="entry name" value="Trichothecene_AcTrans"/>
</dbReference>
<dbReference type="PROSITE" id="PS51186">
    <property type="entry name" value="GNAT"/>
    <property type="match status" value="1"/>
</dbReference>
<organism evidence="3 4">
    <name type="scientific">Glonium stellatum</name>
    <dbReference type="NCBI Taxonomy" id="574774"/>
    <lineage>
        <taxon>Eukaryota</taxon>
        <taxon>Fungi</taxon>
        <taxon>Dikarya</taxon>
        <taxon>Ascomycota</taxon>
        <taxon>Pezizomycotina</taxon>
        <taxon>Dothideomycetes</taxon>
        <taxon>Pleosporomycetidae</taxon>
        <taxon>Gloniales</taxon>
        <taxon>Gloniaceae</taxon>
        <taxon>Glonium</taxon>
    </lineage>
</organism>
<dbReference type="EMBL" id="KV749876">
    <property type="protein sequence ID" value="OCL07415.1"/>
    <property type="molecule type" value="Genomic_DNA"/>
</dbReference>
<evidence type="ECO:0000313" key="3">
    <source>
        <dbReference type="EMBL" id="OCL07415.1"/>
    </source>
</evidence>
<dbReference type="OrthoDB" id="4738875at2759"/>
<dbReference type="Proteomes" id="UP000250140">
    <property type="component" value="Unassembled WGS sequence"/>
</dbReference>
<dbReference type="AlphaFoldDB" id="A0A8E2JRY5"/>
<evidence type="ECO:0000256" key="1">
    <source>
        <dbReference type="SAM" id="MobiDB-lite"/>
    </source>
</evidence>
<dbReference type="InterPro" id="IPR016181">
    <property type="entry name" value="Acyl_CoA_acyltransferase"/>
</dbReference>
<dbReference type="SUPFAM" id="SSF55729">
    <property type="entry name" value="Acyl-CoA N-acyltransferases (Nat)"/>
    <property type="match status" value="1"/>
</dbReference>
<feature type="compositionally biased region" description="Basic and acidic residues" evidence="1">
    <location>
        <begin position="131"/>
        <end position="144"/>
    </location>
</feature>
<accession>A0A8E2JRY5</accession>
<protein>
    <recommendedName>
        <fullName evidence="2">N-acetyltransferase domain-containing protein</fullName>
    </recommendedName>
</protein>
<dbReference type="PANTHER" id="PTHR42791:SF2">
    <property type="entry name" value="N-ACETYLTRANSFERASE DOMAIN-CONTAINING PROTEIN"/>
    <property type="match status" value="1"/>
</dbReference>
<dbReference type="Gene3D" id="3.40.630.30">
    <property type="match status" value="1"/>
</dbReference>
<evidence type="ECO:0000259" key="2">
    <source>
        <dbReference type="PROSITE" id="PS51186"/>
    </source>
</evidence>
<feature type="domain" description="N-acetyltransferase" evidence="2">
    <location>
        <begin position="97"/>
        <end position="252"/>
    </location>
</feature>
<dbReference type="Pfam" id="PF13508">
    <property type="entry name" value="Acetyltransf_7"/>
    <property type="match status" value="1"/>
</dbReference>
<dbReference type="InterPro" id="IPR000182">
    <property type="entry name" value="GNAT_dom"/>
</dbReference>